<dbReference type="AlphaFoldDB" id="A0AAV9EFD5"/>
<evidence type="ECO:0000256" key="5">
    <source>
        <dbReference type="SAM" id="MobiDB-lite"/>
    </source>
</evidence>
<dbReference type="InterPro" id="IPR000210">
    <property type="entry name" value="BTB/POZ_dom"/>
</dbReference>
<reference evidence="8" key="1">
    <citation type="journal article" date="2023" name="Nat. Commun.">
        <title>Diploid and tetraploid genomes of Acorus and the evolution of monocots.</title>
        <authorList>
            <person name="Ma L."/>
            <person name="Liu K.W."/>
            <person name="Li Z."/>
            <person name="Hsiao Y.Y."/>
            <person name="Qi Y."/>
            <person name="Fu T."/>
            <person name="Tang G.D."/>
            <person name="Zhang D."/>
            <person name="Sun W.H."/>
            <person name="Liu D.K."/>
            <person name="Li Y."/>
            <person name="Chen G.Z."/>
            <person name="Liu X.D."/>
            <person name="Liao X.Y."/>
            <person name="Jiang Y.T."/>
            <person name="Yu X."/>
            <person name="Hao Y."/>
            <person name="Huang J."/>
            <person name="Zhao X.W."/>
            <person name="Ke S."/>
            <person name="Chen Y.Y."/>
            <person name="Wu W.L."/>
            <person name="Hsu J.L."/>
            <person name="Lin Y.F."/>
            <person name="Huang M.D."/>
            <person name="Li C.Y."/>
            <person name="Huang L."/>
            <person name="Wang Z.W."/>
            <person name="Zhao X."/>
            <person name="Zhong W.Y."/>
            <person name="Peng D.H."/>
            <person name="Ahmad S."/>
            <person name="Lan S."/>
            <person name="Zhang J.S."/>
            <person name="Tsai W.C."/>
            <person name="Van de Peer Y."/>
            <person name="Liu Z.J."/>
        </authorList>
    </citation>
    <scope>NUCLEOTIDE SEQUENCE</scope>
    <source>
        <strain evidence="8">CP</strain>
    </source>
</reference>
<dbReference type="InterPro" id="IPR039123">
    <property type="entry name" value="PPTC7"/>
</dbReference>
<evidence type="ECO:0000256" key="4">
    <source>
        <dbReference type="RuleBase" id="RU366020"/>
    </source>
</evidence>
<comment type="caution">
    <text evidence="8">The sequence shown here is derived from an EMBL/GenBank/DDBJ whole genome shotgun (WGS) entry which is preliminary data.</text>
</comment>
<evidence type="ECO:0000259" key="7">
    <source>
        <dbReference type="PROSITE" id="PS51746"/>
    </source>
</evidence>
<name>A0AAV9EFD5_ACOCL</name>
<dbReference type="CDD" id="cd18186">
    <property type="entry name" value="BTB_POZ_ZBTB_KLHL-like"/>
    <property type="match status" value="1"/>
</dbReference>
<sequence>MPNEEDYNPNSNRVFLIVSESSFYFGTHLIPHPKKIDKGGEDAFFVSNYNGGVLAIADGVSGWAERNVDPALFSQELIMNASHLVEDEEVNYDPQILLRKAHAATSSIGSAAIIVAMLEKSGILKVASVGDCGLRVVREGQEIFSMPPQEHYFDCPYQLSSEIITQTYRDAMVCNLELLEGDTIVMGSDGLFDNVYDHEIVSTISRYKDVAEAGRVDEEDHHDILGYMDKRLRRSPRLVERQQLVDVKKTTMICLDTSNKRLRRSPRLLERQQLSQLAKQQSIDSSTSATDPSTEEDNLHLGSKNLPYSNRLLRIEVVKELLHNDKSSVLPPEKPSKKRKRAGASVRVKYRHVNPLTLSRKSNFFHKLFSNGMRESDPQSTILLKIDSSEEESFFQLLNHMYGKRKSLSKKVVTRTSLFSLLFQADKFETGQDIRPLIDKAEKFLAHKFAHMSKNVDKLKNIDMVVLESMLSRDDLKAGSEDEVFDMVLELVRSRFQKRNYEWL</sequence>
<dbReference type="PROSITE" id="PS50097">
    <property type="entry name" value="BTB"/>
    <property type="match status" value="1"/>
</dbReference>
<dbReference type="Pfam" id="PF00651">
    <property type="entry name" value="BTB"/>
    <property type="match status" value="1"/>
</dbReference>
<dbReference type="InterPro" id="IPR036457">
    <property type="entry name" value="PPM-type-like_dom_sf"/>
</dbReference>
<comment type="catalytic activity">
    <reaction evidence="2 4">
        <text>O-phospho-L-seryl-[protein] + H2O = L-seryl-[protein] + phosphate</text>
        <dbReference type="Rhea" id="RHEA:20629"/>
        <dbReference type="Rhea" id="RHEA-COMP:9863"/>
        <dbReference type="Rhea" id="RHEA-COMP:11604"/>
        <dbReference type="ChEBI" id="CHEBI:15377"/>
        <dbReference type="ChEBI" id="CHEBI:29999"/>
        <dbReference type="ChEBI" id="CHEBI:43474"/>
        <dbReference type="ChEBI" id="CHEBI:83421"/>
        <dbReference type="EC" id="3.1.3.16"/>
    </reaction>
</comment>
<evidence type="ECO:0000256" key="2">
    <source>
        <dbReference type="ARBA" id="ARBA00047761"/>
    </source>
</evidence>
<dbReference type="GO" id="GO:0004722">
    <property type="term" value="F:protein serine/threonine phosphatase activity"/>
    <property type="evidence" value="ECO:0007669"/>
    <property type="project" value="UniProtKB-EC"/>
</dbReference>
<evidence type="ECO:0000256" key="1">
    <source>
        <dbReference type="ARBA" id="ARBA00004906"/>
    </source>
</evidence>
<feature type="domain" description="PPM-type phosphatase" evidence="7">
    <location>
        <begin position="27"/>
        <end position="257"/>
    </location>
</feature>
<dbReference type="InterPro" id="IPR001932">
    <property type="entry name" value="PPM-type_phosphatase-like_dom"/>
</dbReference>
<feature type="domain" description="BTB" evidence="6">
    <location>
        <begin position="352"/>
        <end position="410"/>
    </location>
</feature>
<keyword evidence="4" id="KW-0464">Manganese</keyword>
<comment type="cofactor">
    <cofactor evidence="4">
        <name>Mg(2+)</name>
        <dbReference type="ChEBI" id="CHEBI:18420"/>
    </cofactor>
</comment>
<dbReference type="SUPFAM" id="SSF54695">
    <property type="entry name" value="POZ domain"/>
    <property type="match status" value="1"/>
</dbReference>
<dbReference type="Gene3D" id="3.60.40.10">
    <property type="entry name" value="PPM-type phosphatase domain"/>
    <property type="match status" value="1"/>
</dbReference>
<evidence type="ECO:0000256" key="3">
    <source>
        <dbReference type="ARBA" id="ARBA00048336"/>
    </source>
</evidence>
<keyword evidence="4" id="KW-0460">Magnesium</keyword>
<keyword evidence="4" id="KW-0479">Metal-binding</keyword>
<dbReference type="PROSITE" id="PS51746">
    <property type="entry name" value="PPM_2"/>
    <property type="match status" value="1"/>
</dbReference>
<keyword evidence="4" id="KW-0378">Hydrolase</keyword>
<dbReference type="PANTHER" id="PTHR12320:SF60">
    <property type="entry name" value="PROTEIN PHOSPHATASE 2C 26-RELATED"/>
    <property type="match status" value="1"/>
</dbReference>
<dbReference type="GO" id="GO:0009507">
    <property type="term" value="C:chloroplast"/>
    <property type="evidence" value="ECO:0007669"/>
    <property type="project" value="TreeGrafter"/>
</dbReference>
<comment type="similarity">
    <text evidence="4">Belongs to the PP2C family.</text>
</comment>
<accession>A0AAV9EFD5</accession>
<evidence type="ECO:0000313" key="9">
    <source>
        <dbReference type="Proteomes" id="UP001180020"/>
    </source>
</evidence>
<evidence type="ECO:0000259" key="6">
    <source>
        <dbReference type="PROSITE" id="PS50097"/>
    </source>
</evidence>
<feature type="compositionally biased region" description="Polar residues" evidence="5">
    <location>
        <begin position="273"/>
        <end position="292"/>
    </location>
</feature>
<dbReference type="InterPro" id="IPR011333">
    <property type="entry name" value="SKP1/BTB/POZ_sf"/>
</dbReference>
<dbReference type="EC" id="3.1.3.16" evidence="4"/>
<dbReference type="GO" id="GO:0046872">
    <property type="term" value="F:metal ion binding"/>
    <property type="evidence" value="ECO:0007669"/>
    <property type="project" value="UniProtKB-UniRule"/>
</dbReference>
<evidence type="ECO:0000313" key="8">
    <source>
        <dbReference type="EMBL" id="KAK1312220.1"/>
    </source>
</evidence>
<organism evidence="8 9">
    <name type="scientific">Acorus calamus</name>
    <name type="common">Sweet flag</name>
    <dbReference type="NCBI Taxonomy" id="4465"/>
    <lineage>
        <taxon>Eukaryota</taxon>
        <taxon>Viridiplantae</taxon>
        <taxon>Streptophyta</taxon>
        <taxon>Embryophyta</taxon>
        <taxon>Tracheophyta</taxon>
        <taxon>Spermatophyta</taxon>
        <taxon>Magnoliopsida</taxon>
        <taxon>Liliopsida</taxon>
        <taxon>Acoraceae</taxon>
        <taxon>Acorus</taxon>
    </lineage>
</organism>
<dbReference type="PANTHER" id="PTHR12320">
    <property type="entry name" value="PROTEIN PHOSPHATASE 2C"/>
    <property type="match status" value="1"/>
</dbReference>
<comment type="cofactor">
    <cofactor evidence="4">
        <name>Mn(2+)</name>
        <dbReference type="ChEBI" id="CHEBI:29035"/>
    </cofactor>
</comment>
<dbReference type="Gene3D" id="3.30.710.10">
    <property type="entry name" value="Potassium Channel Kv1.1, Chain A"/>
    <property type="match status" value="1"/>
</dbReference>
<dbReference type="EMBL" id="JAUJYO010000007">
    <property type="protein sequence ID" value="KAK1312220.1"/>
    <property type="molecule type" value="Genomic_DNA"/>
</dbReference>
<proteinExistence type="inferred from homology"/>
<protein>
    <recommendedName>
        <fullName evidence="4">Protein phosphatase</fullName>
        <ecNumber evidence="4">3.1.3.16</ecNumber>
    </recommendedName>
</protein>
<dbReference type="Proteomes" id="UP001180020">
    <property type="component" value="Unassembled WGS sequence"/>
</dbReference>
<dbReference type="SMART" id="SM00332">
    <property type="entry name" value="PP2Cc"/>
    <property type="match status" value="1"/>
</dbReference>
<dbReference type="SUPFAM" id="SSF81606">
    <property type="entry name" value="PP2C-like"/>
    <property type="match status" value="1"/>
</dbReference>
<gene>
    <name evidence="8" type="ORF">QJS10_CPA07g01189</name>
</gene>
<comment type="pathway">
    <text evidence="1">Protein modification; protein ubiquitination.</text>
</comment>
<reference evidence="8" key="2">
    <citation type="submission" date="2023-06" db="EMBL/GenBank/DDBJ databases">
        <authorList>
            <person name="Ma L."/>
            <person name="Liu K.-W."/>
            <person name="Li Z."/>
            <person name="Hsiao Y.-Y."/>
            <person name="Qi Y."/>
            <person name="Fu T."/>
            <person name="Tang G."/>
            <person name="Zhang D."/>
            <person name="Sun W.-H."/>
            <person name="Liu D.-K."/>
            <person name="Li Y."/>
            <person name="Chen G.-Z."/>
            <person name="Liu X.-D."/>
            <person name="Liao X.-Y."/>
            <person name="Jiang Y.-T."/>
            <person name="Yu X."/>
            <person name="Hao Y."/>
            <person name="Huang J."/>
            <person name="Zhao X.-W."/>
            <person name="Ke S."/>
            <person name="Chen Y.-Y."/>
            <person name="Wu W.-L."/>
            <person name="Hsu J.-L."/>
            <person name="Lin Y.-F."/>
            <person name="Huang M.-D."/>
            <person name="Li C.-Y."/>
            <person name="Huang L."/>
            <person name="Wang Z.-W."/>
            <person name="Zhao X."/>
            <person name="Zhong W.-Y."/>
            <person name="Peng D.-H."/>
            <person name="Ahmad S."/>
            <person name="Lan S."/>
            <person name="Zhang J.-S."/>
            <person name="Tsai W.-C."/>
            <person name="Van De Peer Y."/>
            <person name="Liu Z.-J."/>
        </authorList>
    </citation>
    <scope>NUCLEOTIDE SEQUENCE</scope>
    <source>
        <strain evidence="8">CP</strain>
        <tissue evidence="8">Leaves</tissue>
    </source>
</reference>
<keyword evidence="9" id="KW-1185">Reference proteome</keyword>
<keyword evidence="4" id="KW-0904">Protein phosphatase</keyword>
<comment type="catalytic activity">
    <reaction evidence="3 4">
        <text>O-phospho-L-threonyl-[protein] + H2O = L-threonyl-[protein] + phosphate</text>
        <dbReference type="Rhea" id="RHEA:47004"/>
        <dbReference type="Rhea" id="RHEA-COMP:11060"/>
        <dbReference type="Rhea" id="RHEA-COMP:11605"/>
        <dbReference type="ChEBI" id="CHEBI:15377"/>
        <dbReference type="ChEBI" id="CHEBI:30013"/>
        <dbReference type="ChEBI" id="CHEBI:43474"/>
        <dbReference type="ChEBI" id="CHEBI:61977"/>
        <dbReference type="EC" id="3.1.3.16"/>
    </reaction>
</comment>
<feature type="region of interest" description="Disordered" evidence="5">
    <location>
        <begin position="273"/>
        <end position="303"/>
    </location>
</feature>